<comment type="similarity">
    <text evidence="1 5">Belongs to the universal ribosomal protein uL4 family.</text>
</comment>
<dbReference type="AlphaFoldDB" id="A0A3G8LGT6"/>
<dbReference type="EMBL" id="CP034044">
    <property type="protein sequence ID" value="AZG68731.1"/>
    <property type="molecule type" value="Genomic_DNA"/>
</dbReference>
<reference evidence="7 8" key="1">
    <citation type="submission" date="2018-11" db="EMBL/GenBank/DDBJ databases">
        <title>Genome sequence of Mycoplasma struthionis sp. nov.</title>
        <authorList>
            <person name="Spergser J."/>
        </authorList>
    </citation>
    <scope>NUCLEOTIDE SEQUENCE [LARGE SCALE GENOMIC DNA]</scope>
    <source>
        <strain evidence="7 8">237IA</strain>
    </source>
</reference>
<keyword evidence="5" id="KW-0694">RNA-binding</keyword>
<evidence type="ECO:0000256" key="6">
    <source>
        <dbReference type="SAM" id="MobiDB-lite"/>
    </source>
</evidence>
<evidence type="ECO:0000256" key="4">
    <source>
        <dbReference type="ARBA" id="ARBA00035244"/>
    </source>
</evidence>
<evidence type="ECO:0000256" key="2">
    <source>
        <dbReference type="ARBA" id="ARBA00022980"/>
    </source>
</evidence>
<dbReference type="RefSeq" id="WP_124724425.1">
    <property type="nucleotide sequence ID" value="NZ_CP034044.1"/>
</dbReference>
<dbReference type="Gene3D" id="3.40.1370.10">
    <property type="match status" value="1"/>
</dbReference>
<organism evidence="7 8">
    <name type="scientific">Mycoplasma struthionis</name>
    <dbReference type="NCBI Taxonomy" id="538220"/>
    <lineage>
        <taxon>Bacteria</taxon>
        <taxon>Bacillati</taxon>
        <taxon>Mycoplasmatota</taxon>
        <taxon>Mollicutes</taxon>
        <taxon>Mycoplasmataceae</taxon>
        <taxon>Mycoplasma</taxon>
    </lineage>
</organism>
<dbReference type="GO" id="GO:0005840">
    <property type="term" value="C:ribosome"/>
    <property type="evidence" value="ECO:0007669"/>
    <property type="project" value="UniProtKB-KW"/>
</dbReference>
<protein>
    <recommendedName>
        <fullName evidence="4 5">Large ribosomal subunit protein uL4</fullName>
    </recommendedName>
</protein>
<proteinExistence type="inferred from homology"/>
<dbReference type="NCBIfam" id="TIGR03953">
    <property type="entry name" value="rplD_bact"/>
    <property type="match status" value="1"/>
</dbReference>
<comment type="function">
    <text evidence="5">Forms part of the polypeptide exit tunnel.</text>
</comment>
<dbReference type="KEGG" id="mstr:EGN60_02020"/>
<dbReference type="SUPFAM" id="SSF52166">
    <property type="entry name" value="Ribosomal protein L4"/>
    <property type="match status" value="1"/>
</dbReference>
<evidence type="ECO:0000256" key="5">
    <source>
        <dbReference type="HAMAP-Rule" id="MF_01328"/>
    </source>
</evidence>
<dbReference type="GO" id="GO:0006412">
    <property type="term" value="P:translation"/>
    <property type="evidence" value="ECO:0007669"/>
    <property type="project" value="UniProtKB-UniRule"/>
</dbReference>
<gene>
    <name evidence="5" type="primary">rplD</name>
    <name evidence="7" type="ORF">EGN60_02020</name>
</gene>
<accession>A0A3G8LGT6</accession>
<dbReference type="PANTHER" id="PTHR10746:SF6">
    <property type="entry name" value="LARGE RIBOSOMAL SUBUNIT PROTEIN UL4M"/>
    <property type="match status" value="1"/>
</dbReference>
<evidence type="ECO:0000256" key="3">
    <source>
        <dbReference type="ARBA" id="ARBA00023274"/>
    </source>
</evidence>
<name>A0A3G8LGT6_9MOLU</name>
<evidence type="ECO:0000313" key="8">
    <source>
        <dbReference type="Proteomes" id="UP000275883"/>
    </source>
</evidence>
<evidence type="ECO:0000313" key="7">
    <source>
        <dbReference type="EMBL" id="AZG68731.1"/>
    </source>
</evidence>
<comment type="subunit">
    <text evidence="5">Part of the 50S ribosomal subunit.</text>
</comment>
<dbReference type="OrthoDB" id="9803201at2"/>
<dbReference type="HAMAP" id="MF_01328_B">
    <property type="entry name" value="Ribosomal_uL4_B"/>
    <property type="match status" value="1"/>
</dbReference>
<sequence length="323" mass="36343">MATKKKMLDKYYISEKFDDERNITFNFKQANKKISGNFPNFVEAVEHFIEVAEKSKNNSRVWFHRDGAYRGSVEIEKARIIVSKVSEAKVQNHEAITFIEKENLVDKAEPKKTKTVKVSKDVKAKHPLFSNASLPKEIFGLEKVYSQAVFDAILSERASKRFATHKTKTRAEVSGTGKKPWDQKHTGNARAGSLRSPIFVGGGRVFGPTVERNYTLKVNKKARKNALKSALTLLAQDQAVLVKEYKLDKISTKSLLVELAKDELLNVRRTLLVSSDEKVFMSARNLPNVNVTRVTSLSIEALVATDVLVISKEDIAYLEGILK</sequence>
<dbReference type="PANTHER" id="PTHR10746">
    <property type="entry name" value="50S RIBOSOMAL PROTEIN L4"/>
    <property type="match status" value="1"/>
</dbReference>
<dbReference type="Proteomes" id="UP000275883">
    <property type="component" value="Chromosome"/>
</dbReference>
<comment type="function">
    <text evidence="5">One of the primary rRNA binding proteins, this protein initially binds near the 5'-end of the 23S rRNA. It is important during the early stages of 50S assembly. It makes multiple contacts with different domains of the 23S rRNA in the assembled 50S subunit and ribosome.</text>
</comment>
<evidence type="ECO:0000256" key="1">
    <source>
        <dbReference type="ARBA" id="ARBA00010528"/>
    </source>
</evidence>
<dbReference type="GO" id="GO:0019843">
    <property type="term" value="F:rRNA binding"/>
    <property type="evidence" value="ECO:0007669"/>
    <property type="project" value="UniProtKB-UniRule"/>
</dbReference>
<dbReference type="InterPro" id="IPR002136">
    <property type="entry name" value="Ribosomal_uL4"/>
</dbReference>
<dbReference type="GO" id="GO:1990904">
    <property type="term" value="C:ribonucleoprotein complex"/>
    <property type="evidence" value="ECO:0007669"/>
    <property type="project" value="UniProtKB-KW"/>
</dbReference>
<keyword evidence="8" id="KW-1185">Reference proteome</keyword>
<dbReference type="InterPro" id="IPR013005">
    <property type="entry name" value="Ribosomal_uL4-like"/>
</dbReference>
<dbReference type="GO" id="GO:0003735">
    <property type="term" value="F:structural constituent of ribosome"/>
    <property type="evidence" value="ECO:0007669"/>
    <property type="project" value="InterPro"/>
</dbReference>
<keyword evidence="3 5" id="KW-0687">Ribonucleoprotein</keyword>
<dbReference type="InterPro" id="IPR023574">
    <property type="entry name" value="Ribosomal_uL4_dom_sf"/>
</dbReference>
<feature type="region of interest" description="Disordered" evidence="6">
    <location>
        <begin position="165"/>
        <end position="188"/>
    </location>
</feature>
<keyword evidence="5" id="KW-0699">rRNA-binding</keyword>
<dbReference type="Pfam" id="PF00573">
    <property type="entry name" value="Ribosomal_L4"/>
    <property type="match status" value="1"/>
</dbReference>
<keyword evidence="2 5" id="KW-0689">Ribosomal protein</keyword>